<dbReference type="OMA" id="KICAGMK"/>
<keyword evidence="3" id="KW-1185">Reference proteome</keyword>
<feature type="compositionally biased region" description="Polar residues" evidence="1">
    <location>
        <begin position="632"/>
        <end position="645"/>
    </location>
</feature>
<feature type="region of interest" description="Disordered" evidence="1">
    <location>
        <begin position="518"/>
        <end position="538"/>
    </location>
</feature>
<organism evidence="2 3">
    <name type="scientific">Actinidia chinensis var. chinensis</name>
    <name type="common">Chinese soft-hair kiwi</name>
    <dbReference type="NCBI Taxonomy" id="1590841"/>
    <lineage>
        <taxon>Eukaryota</taxon>
        <taxon>Viridiplantae</taxon>
        <taxon>Streptophyta</taxon>
        <taxon>Embryophyta</taxon>
        <taxon>Tracheophyta</taxon>
        <taxon>Spermatophyta</taxon>
        <taxon>Magnoliopsida</taxon>
        <taxon>eudicotyledons</taxon>
        <taxon>Gunneridae</taxon>
        <taxon>Pentapetalae</taxon>
        <taxon>asterids</taxon>
        <taxon>Ericales</taxon>
        <taxon>Actinidiaceae</taxon>
        <taxon>Actinidia</taxon>
    </lineage>
</organism>
<gene>
    <name evidence="2" type="ORF">CEY00_Acc06860</name>
</gene>
<name>A0A2R6RGV6_ACTCC</name>
<feature type="compositionally biased region" description="Basic and acidic residues" evidence="1">
    <location>
        <begin position="412"/>
        <end position="439"/>
    </location>
</feature>
<evidence type="ECO:0000256" key="1">
    <source>
        <dbReference type="SAM" id="MobiDB-lite"/>
    </source>
</evidence>
<dbReference type="PANTHER" id="PTHR37241">
    <property type="entry name" value="NEUROFILAMENT HEAVY PROTEIN"/>
    <property type="match status" value="1"/>
</dbReference>
<accession>A0A2R6RGV6</accession>
<feature type="region of interest" description="Disordered" evidence="1">
    <location>
        <begin position="1"/>
        <end position="21"/>
    </location>
</feature>
<feature type="region of interest" description="Disordered" evidence="1">
    <location>
        <begin position="719"/>
        <end position="742"/>
    </location>
</feature>
<reference evidence="2 3" key="1">
    <citation type="submission" date="2017-07" db="EMBL/GenBank/DDBJ databases">
        <title>An improved, manually edited Actinidia chinensis var. chinensis (kiwifruit) genome highlights the challenges associated with draft genomes and gene prediction in plants.</title>
        <authorList>
            <person name="Pilkington S."/>
            <person name="Crowhurst R."/>
            <person name="Hilario E."/>
            <person name="Nardozza S."/>
            <person name="Fraser L."/>
            <person name="Peng Y."/>
            <person name="Gunaseelan K."/>
            <person name="Simpson R."/>
            <person name="Tahir J."/>
            <person name="Deroles S."/>
            <person name="Templeton K."/>
            <person name="Luo Z."/>
            <person name="Davy M."/>
            <person name="Cheng C."/>
            <person name="Mcneilage M."/>
            <person name="Scaglione D."/>
            <person name="Liu Y."/>
            <person name="Zhang Q."/>
            <person name="Datson P."/>
            <person name="De Silva N."/>
            <person name="Gardiner S."/>
            <person name="Bassett H."/>
            <person name="Chagne D."/>
            <person name="Mccallum J."/>
            <person name="Dzierzon H."/>
            <person name="Deng C."/>
            <person name="Wang Y.-Y."/>
            <person name="Barron N."/>
            <person name="Manako K."/>
            <person name="Bowen J."/>
            <person name="Foster T."/>
            <person name="Erridge Z."/>
            <person name="Tiffin H."/>
            <person name="Waite C."/>
            <person name="Davies K."/>
            <person name="Grierson E."/>
            <person name="Laing W."/>
            <person name="Kirk R."/>
            <person name="Chen X."/>
            <person name="Wood M."/>
            <person name="Montefiori M."/>
            <person name="Brummell D."/>
            <person name="Schwinn K."/>
            <person name="Catanach A."/>
            <person name="Fullerton C."/>
            <person name="Li D."/>
            <person name="Meiyalaghan S."/>
            <person name="Nieuwenhuizen N."/>
            <person name="Read N."/>
            <person name="Prakash R."/>
            <person name="Hunter D."/>
            <person name="Zhang H."/>
            <person name="Mckenzie M."/>
            <person name="Knabel M."/>
            <person name="Harris A."/>
            <person name="Allan A."/>
            <person name="Chen A."/>
            <person name="Janssen B."/>
            <person name="Plunkett B."/>
            <person name="Dwamena C."/>
            <person name="Voogd C."/>
            <person name="Leif D."/>
            <person name="Lafferty D."/>
            <person name="Souleyre E."/>
            <person name="Varkonyi-Gasic E."/>
            <person name="Gambi F."/>
            <person name="Hanley J."/>
            <person name="Yao J.-L."/>
            <person name="Cheung J."/>
            <person name="David K."/>
            <person name="Warren B."/>
            <person name="Marsh K."/>
            <person name="Snowden K."/>
            <person name="Lin-Wang K."/>
            <person name="Brian L."/>
            <person name="Martinez-Sanchez M."/>
            <person name="Wang M."/>
            <person name="Ileperuma N."/>
            <person name="Macnee N."/>
            <person name="Campin R."/>
            <person name="Mcatee P."/>
            <person name="Drummond R."/>
            <person name="Espley R."/>
            <person name="Ireland H."/>
            <person name="Wu R."/>
            <person name="Atkinson R."/>
            <person name="Karunairetnam S."/>
            <person name="Bulley S."/>
            <person name="Chunkath S."/>
            <person name="Hanley Z."/>
            <person name="Storey R."/>
            <person name="Thrimawithana A."/>
            <person name="Thomson S."/>
            <person name="David C."/>
            <person name="Testolin R."/>
        </authorList>
    </citation>
    <scope>NUCLEOTIDE SEQUENCE [LARGE SCALE GENOMIC DNA]</scope>
    <source>
        <strain evidence="3">cv. Red5</strain>
        <tissue evidence="2">Young leaf</tissue>
    </source>
</reference>
<dbReference type="Gramene" id="PSS29244">
    <property type="protein sequence ID" value="PSS29244"/>
    <property type="gene ID" value="CEY00_Acc06860"/>
</dbReference>
<evidence type="ECO:0000313" key="2">
    <source>
        <dbReference type="EMBL" id="PSS29244.1"/>
    </source>
</evidence>
<feature type="region of interest" description="Disordered" evidence="1">
    <location>
        <begin position="591"/>
        <end position="654"/>
    </location>
</feature>
<dbReference type="InParanoid" id="A0A2R6RGV6"/>
<dbReference type="PANTHER" id="PTHR37241:SF1">
    <property type="entry name" value="NEUROFILAMENT HEAVY PROTEIN"/>
    <property type="match status" value="1"/>
</dbReference>
<sequence length="754" mass="83493">MEEKPELPTQATITTDEEDGVGEEEFYEKIEAPKFVDFTAPDPYRPDDRYWFCLRVGCDQKHEEEIDPEAISKNFVLRVMAARSPYIKLRQILNRKASSVNEKCPLSAPSKPSKSRVSRLAVISSFSQKMVDGKQKAKPLSKRTSTPNAKGKQVAARYLTTPRNKKCLPNPNSFRSVQNPKITSIAVPKSRTVAKALVFHSPKKAIGVKTSVELRTPLTKICKGMKKLEINGQRKRVLGYSNKLSKEIRRDPNKSLPVEPARRQLSACKDKNKAKELFRPPNCKGKETKSLRRIKRKSKGNTEKACNSVPKETVENDSSTMEIDTKSREGSLLGDSRVTEGNLYEEQLTTEETSGSFESADFTKEQAIPCLEVVPSPKNSNAVLPDASRGDINSSSISEGCLEQNAFSEFQENSKEGKKTSEGVDHVEKMKSSSEKRESPEDDKTESQTLGGGGHEGETMDSDDKENALASDGNRDFDHNTHHSGRLGKTKEIAKKVARAQEKTLKEGLTVASAGAQGVKYQKPKSTNPKPFRLRTDERGILKEANLERRMQPVVPQKETAAVIAVPGGILHKKHGNEIQRNEKFLEQSKCNHDTHETSGNELEKILQKDEPEESRRAVLRTPVGQARPKTSAITPQRRSNSTLQKPKPVTSRLVCGSDVTSQKSENNLRKTKSPSLQRQVIISLKGVASTGKNIGSNLKCATQLTVIKETSAANKATTSASRSLLRGKRPSSIPKEPNFHGVHVPKTCTRKVT</sequence>
<dbReference type="OrthoDB" id="785936at2759"/>
<dbReference type="STRING" id="1590841.A0A2R6RGV6"/>
<dbReference type="EMBL" id="NKQK01000006">
    <property type="protein sequence ID" value="PSS29244.1"/>
    <property type="molecule type" value="Genomic_DNA"/>
</dbReference>
<comment type="caution">
    <text evidence="2">The sequence shown here is derived from an EMBL/GenBank/DDBJ whole genome shotgun (WGS) entry which is preliminary data.</text>
</comment>
<feature type="region of interest" description="Disordered" evidence="1">
    <location>
        <begin position="373"/>
        <end position="500"/>
    </location>
</feature>
<feature type="compositionally biased region" description="Basic and acidic residues" evidence="1">
    <location>
        <begin position="489"/>
        <end position="500"/>
    </location>
</feature>
<proteinExistence type="predicted"/>
<feature type="compositionally biased region" description="Basic and acidic residues" evidence="1">
    <location>
        <begin position="591"/>
        <end position="617"/>
    </location>
</feature>
<dbReference type="FunCoup" id="A0A2R6RGV6">
    <property type="interactions" value="882"/>
</dbReference>
<dbReference type="Proteomes" id="UP000241394">
    <property type="component" value="Chromosome LG6"/>
</dbReference>
<feature type="region of interest" description="Disordered" evidence="1">
    <location>
        <begin position="296"/>
        <end position="339"/>
    </location>
</feature>
<protein>
    <submittedName>
        <fullName evidence="2">Replication factor C subunit</fullName>
    </submittedName>
</protein>
<reference evidence="3" key="2">
    <citation type="journal article" date="2018" name="BMC Genomics">
        <title>A manually annotated Actinidia chinensis var. chinensis (kiwifruit) genome highlights the challenges associated with draft genomes and gene prediction in plants.</title>
        <authorList>
            <person name="Pilkington S.M."/>
            <person name="Crowhurst R."/>
            <person name="Hilario E."/>
            <person name="Nardozza S."/>
            <person name="Fraser L."/>
            <person name="Peng Y."/>
            <person name="Gunaseelan K."/>
            <person name="Simpson R."/>
            <person name="Tahir J."/>
            <person name="Deroles S.C."/>
            <person name="Templeton K."/>
            <person name="Luo Z."/>
            <person name="Davy M."/>
            <person name="Cheng C."/>
            <person name="McNeilage M."/>
            <person name="Scaglione D."/>
            <person name="Liu Y."/>
            <person name="Zhang Q."/>
            <person name="Datson P."/>
            <person name="De Silva N."/>
            <person name="Gardiner S.E."/>
            <person name="Bassett H."/>
            <person name="Chagne D."/>
            <person name="McCallum J."/>
            <person name="Dzierzon H."/>
            <person name="Deng C."/>
            <person name="Wang Y.Y."/>
            <person name="Barron L."/>
            <person name="Manako K."/>
            <person name="Bowen J."/>
            <person name="Foster T.M."/>
            <person name="Erridge Z.A."/>
            <person name="Tiffin H."/>
            <person name="Waite C.N."/>
            <person name="Davies K.M."/>
            <person name="Grierson E.P."/>
            <person name="Laing W.A."/>
            <person name="Kirk R."/>
            <person name="Chen X."/>
            <person name="Wood M."/>
            <person name="Montefiori M."/>
            <person name="Brummell D.A."/>
            <person name="Schwinn K.E."/>
            <person name="Catanach A."/>
            <person name="Fullerton C."/>
            <person name="Li D."/>
            <person name="Meiyalaghan S."/>
            <person name="Nieuwenhuizen N."/>
            <person name="Read N."/>
            <person name="Prakash R."/>
            <person name="Hunter D."/>
            <person name="Zhang H."/>
            <person name="McKenzie M."/>
            <person name="Knabel M."/>
            <person name="Harris A."/>
            <person name="Allan A.C."/>
            <person name="Gleave A."/>
            <person name="Chen A."/>
            <person name="Janssen B.J."/>
            <person name="Plunkett B."/>
            <person name="Ampomah-Dwamena C."/>
            <person name="Voogd C."/>
            <person name="Leif D."/>
            <person name="Lafferty D."/>
            <person name="Souleyre E.J.F."/>
            <person name="Varkonyi-Gasic E."/>
            <person name="Gambi F."/>
            <person name="Hanley J."/>
            <person name="Yao J.L."/>
            <person name="Cheung J."/>
            <person name="David K.M."/>
            <person name="Warren B."/>
            <person name="Marsh K."/>
            <person name="Snowden K.C."/>
            <person name="Lin-Wang K."/>
            <person name="Brian L."/>
            <person name="Martinez-Sanchez M."/>
            <person name="Wang M."/>
            <person name="Ileperuma N."/>
            <person name="Macnee N."/>
            <person name="Campin R."/>
            <person name="McAtee P."/>
            <person name="Drummond R.S.M."/>
            <person name="Espley R.V."/>
            <person name="Ireland H.S."/>
            <person name="Wu R."/>
            <person name="Atkinson R.G."/>
            <person name="Karunairetnam S."/>
            <person name="Bulley S."/>
            <person name="Chunkath S."/>
            <person name="Hanley Z."/>
            <person name="Storey R."/>
            <person name="Thrimawithana A.H."/>
            <person name="Thomson S."/>
            <person name="David C."/>
            <person name="Testolin R."/>
            <person name="Huang H."/>
            <person name="Hellens R.P."/>
            <person name="Schaffer R.J."/>
        </authorList>
    </citation>
    <scope>NUCLEOTIDE SEQUENCE [LARGE SCALE GENOMIC DNA]</scope>
    <source>
        <strain evidence="3">cv. Red5</strain>
    </source>
</reference>
<dbReference type="AlphaFoldDB" id="A0A2R6RGV6"/>
<evidence type="ECO:0000313" key="3">
    <source>
        <dbReference type="Proteomes" id="UP000241394"/>
    </source>
</evidence>
<feature type="region of interest" description="Disordered" evidence="1">
    <location>
        <begin position="133"/>
        <end position="152"/>
    </location>
</feature>